<gene>
    <name evidence="1" type="ORF">SERLA73DRAFT_151669</name>
</gene>
<keyword evidence="2" id="KW-1185">Reference proteome</keyword>
<organism evidence="2">
    <name type="scientific">Serpula lacrymans var. lacrymans (strain S7.3)</name>
    <name type="common">Dry rot fungus</name>
    <dbReference type="NCBI Taxonomy" id="936435"/>
    <lineage>
        <taxon>Eukaryota</taxon>
        <taxon>Fungi</taxon>
        <taxon>Dikarya</taxon>
        <taxon>Basidiomycota</taxon>
        <taxon>Agaricomycotina</taxon>
        <taxon>Agaricomycetes</taxon>
        <taxon>Agaricomycetidae</taxon>
        <taxon>Boletales</taxon>
        <taxon>Coniophorineae</taxon>
        <taxon>Serpulaceae</taxon>
        <taxon>Serpula</taxon>
    </lineage>
</organism>
<dbReference type="EMBL" id="GL945478">
    <property type="protein sequence ID" value="EGO01135.1"/>
    <property type="molecule type" value="Genomic_DNA"/>
</dbReference>
<evidence type="ECO:0000313" key="1">
    <source>
        <dbReference type="EMBL" id="EGO01135.1"/>
    </source>
</evidence>
<dbReference type="HOGENOM" id="CLU_1836360_0_0_1"/>
<name>F8PRJ6_SERL3</name>
<dbReference type="Proteomes" id="UP000008063">
    <property type="component" value="Unassembled WGS sequence"/>
</dbReference>
<protein>
    <submittedName>
        <fullName evidence="1">Uncharacterized protein</fullName>
    </submittedName>
</protein>
<proteinExistence type="predicted"/>
<accession>F8PRJ6</accession>
<sequence>MNRGCGHCIVGGQNFEVILSKSGNQLPERVEYESLQTFWEPLSAAYPAPSQNVWFEISHDFIIVFVSPEALRPQSAQKILQYSQNEIWSNLAIFPSKFTLLGFKSVVSATCTVIVEPLEARVHVSYRLHPVSDDSMVQYL</sequence>
<reference evidence="2" key="1">
    <citation type="journal article" date="2011" name="Science">
        <title>The plant cell wall-decomposing machinery underlies the functional diversity of forest fungi.</title>
        <authorList>
            <person name="Eastwood D.C."/>
            <person name="Floudas D."/>
            <person name="Binder M."/>
            <person name="Majcherczyk A."/>
            <person name="Schneider P."/>
            <person name="Aerts A."/>
            <person name="Asiegbu F.O."/>
            <person name="Baker S.E."/>
            <person name="Barry K."/>
            <person name="Bendiksby M."/>
            <person name="Blumentritt M."/>
            <person name="Coutinho P.M."/>
            <person name="Cullen D."/>
            <person name="de Vries R.P."/>
            <person name="Gathman A."/>
            <person name="Goodell B."/>
            <person name="Henrissat B."/>
            <person name="Ihrmark K."/>
            <person name="Kauserud H."/>
            <person name="Kohler A."/>
            <person name="LaButti K."/>
            <person name="Lapidus A."/>
            <person name="Lavin J.L."/>
            <person name="Lee Y.-H."/>
            <person name="Lindquist E."/>
            <person name="Lilly W."/>
            <person name="Lucas S."/>
            <person name="Morin E."/>
            <person name="Murat C."/>
            <person name="Oguiza J.A."/>
            <person name="Park J."/>
            <person name="Pisabarro A.G."/>
            <person name="Riley R."/>
            <person name="Rosling A."/>
            <person name="Salamov A."/>
            <person name="Schmidt O."/>
            <person name="Schmutz J."/>
            <person name="Skrede I."/>
            <person name="Stenlid J."/>
            <person name="Wiebenga A."/>
            <person name="Xie X."/>
            <person name="Kuees U."/>
            <person name="Hibbett D.S."/>
            <person name="Hoffmeister D."/>
            <person name="Hoegberg N."/>
            <person name="Martin F."/>
            <person name="Grigoriev I.V."/>
            <person name="Watkinson S.C."/>
        </authorList>
    </citation>
    <scope>NUCLEOTIDE SEQUENCE [LARGE SCALE GENOMIC DNA]</scope>
    <source>
        <strain evidence="2">strain S7.3</strain>
    </source>
</reference>
<dbReference type="InParanoid" id="F8PRJ6"/>
<dbReference type="AlphaFoldDB" id="F8PRJ6"/>
<evidence type="ECO:0000313" key="2">
    <source>
        <dbReference type="Proteomes" id="UP000008063"/>
    </source>
</evidence>